<proteinExistence type="predicted"/>
<dbReference type="PANTHER" id="PTHR35936:SF17">
    <property type="entry name" value="ARGININE-BINDING EXTRACELLULAR PROTEIN ARTP"/>
    <property type="match status" value="1"/>
</dbReference>
<dbReference type="InterPro" id="IPR001638">
    <property type="entry name" value="Solute-binding_3/MltF_N"/>
</dbReference>
<dbReference type="EMBL" id="BAAAUT010000022">
    <property type="protein sequence ID" value="GAA3137577.1"/>
    <property type="molecule type" value="Genomic_DNA"/>
</dbReference>
<evidence type="ECO:0000256" key="2">
    <source>
        <dbReference type="SAM" id="SignalP"/>
    </source>
</evidence>
<comment type="caution">
    <text evidence="4">The sequence shown here is derived from an EMBL/GenBank/DDBJ whole genome shotgun (WGS) entry which is preliminary data.</text>
</comment>
<dbReference type="Pfam" id="PF00497">
    <property type="entry name" value="SBP_bac_3"/>
    <property type="match status" value="1"/>
</dbReference>
<accession>A0ABP6N5X9</accession>
<dbReference type="InterPro" id="IPR014337">
    <property type="entry name" value="Ectoine_EhuB"/>
</dbReference>
<feature type="signal peptide" evidence="2">
    <location>
        <begin position="1"/>
        <end position="31"/>
    </location>
</feature>
<dbReference type="PANTHER" id="PTHR35936">
    <property type="entry name" value="MEMBRANE-BOUND LYTIC MUREIN TRANSGLYCOSYLASE F"/>
    <property type="match status" value="1"/>
</dbReference>
<organism evidence="4 5">
    <name type="scientific">Planomonospora alba</name>
    <dbReference type="NCBI Taxonomy" id="161354"/>
    <lineage>
        <taxon>Bacteria</taxon>
        <taxon>Bacillati</taxon>
        <taxon>Actinomycetota</taxon>
        <taxon>Actinomycetes</taxon>
        <taxon>Streptosporangiales</taxon>
        <taxon>Streptosporangiaceae</taxon>
        <taxon>Planomonospora</taxon>
    </lineage>
</organism>
<dbReference type="SMART" id="SM00062">
    <property type="entry name" value="PBPb"/>
    <property type="match status" value="1"/>
</dbReference>
<dbReference type="InterPro" id="IPR006311">
    <property type="entry name" value="TAT_signal"/>
</dbReference>
<protein>
    <submittedName>
        <fullName evidence="4">Ectoine/hydroxyectoine ABC transporter substrate-binding protein EhuB</fullName>
    </submittedName>
</protein>
<dbReference type="PROSITE" id="PS51318">
    <property type="entry name" value="TAT"/>
    <property type="match status" value="1"/>
</dbReference>
<dbReference type="Proteomes" id="UP001500320">
    <property type="component" value="Unassembled WGS sequence"/>
</dbReference>
<dbReference type="InterPro" id="IPR019546">
    <property type="entry name" value="TAT_signal_bac_arc"/>
</dbReference>
<feature type="domain" description="Solute-binding protein family 3/N-terminal" evidence="3">
    <location>
        <begin position="57"/>
        <end position="291"/>
    </location>
</feature>
<dbReference type="NCBIfam" id="TIGR02995">
    <property type="entry name" value="ectoine_ehuB"/>
    <property type="match status" value="1"/>
</dbReference>
<keyword evidence="5" id="KW-1185">Reference proteome</keyword>
<name>A0ABP6N5X9_9ACTN</name>
<gene>
    <name evidence="4" type="primary">ehuB</name>
    <name evidence="4" type="ORF">GCM10010466_30610</name>
</gene>
<evidence type="ECO:0000313" key="5">
    <source>
        <dbReference type="Proteomes" id="UP001500320"/>
    </source>
</evidence>
<dbReference type="NCBIfam" id="TIGR01409">
    <property type="entry name" value="TAT_signal_seq"/>
    <property type="match status" value="1"/>
</dbReference>
<dbReference type="SUPFAM" id="SSF53850">
    <property type="entry name" value="Periplasmic binding protein-like II"/>
    <property type="match status" value="1"/>
</dbReference>
<evidence type="ECO:0000256" key="1">
    <source>
        <dbReference type="ARBA" id="ARBA00022729"/>
    </source>
</evidence>
<sequence length="309" mass="32861">MTEQGWTRRRFLRRSGLAAAALAAGSAPVAACTRVDAPGAPGQDAADPLARYREAGVIRVGVANEQPYGFRDGDGRLTGEAPEVARAVFRALGVGGLEAQIVDSFGSLIPGLQSQQYDVIAAGMFITPERCRQVAFSHPDYVAAEAFLVPRGNPRRIRRFPDVAASGARLGVLEGAVEKGYAEASGVSGEKITVFPDQNAAFNGILAGRVDAVALTAVSLRWTLRQQYAGEPLEATESFVPVIGGKERLGAGGYGFRRQDTALRDAFNAQLRRLQDAGGVLPLIERFGFTRTEVERARGLTADRLCAAS</sequence>
<feature type="chain" id="PRO_5046577727" evidence="2">
    <location>
        <begin position="32"/>
        <end position="309"/>
    </location>
</feature>
<dbReference type="CDD" id="cd01002">
    <property type="entry name" value="PBP2_Ehub_like"/>
    <property type="match status" value="1"/>
</dbReference>
<dbReference type="Gene3D" id="3.40.190.10">
    <property type="entry name" value="Periplasmic binding protein-like II"/>
    <property type="match status" value="2"/>
</dbReference>
<evidence type="ECO:0000313" key="4">
    <source>
        <dbReference type="EMBL" id="GAA3137577.1"/>
    </source>
</evidence>
<keyword evidence="1 2" id="KW-0732">Signal</keyword>
<reference evidence="5" key="1">
    <citation type="journal article" date="2019" name="Int. J. Syst. Evol. Microbiol.">
        <title>The Global Catalogue of Microorganisms (GCM) 10K type strain sequencing project: providing services to taxonomists for standard genome sequencing and annotation.</title>
        <authorList>
            <consortium name="The Broad Institute Genomics Platform"/>
            <consortium name="The Broad Institute Genome Sequencing Center for Infectious Disease"/>
            <person name="Wu L."/>
            <person name="Ma J."/>
        </authorList>
    </citation>
    <scope>NUCLEOTIDE SEQUENCE [LARGE SCALE GENOMIC DNA]</scope>
    <source>
        <strain evidence="5">JCM 9373</strain>
    </source>
</reference>
<dbReference type="RefSeq" id="WP_344859936.1">
    <property type="nucleotide sequence ID" value="NZ_BAAAUT010000022.1"/>
</dbReference>
<evidence type="ECO:0000259" key="3">
    <source>
        <dbReference type="SMART" id="SM00062"/>
    </source>
</evidence>